<evidence type="ECO:0000313" key="3">
    <source>
        <dbReference type="Proteomes" id="UP000184406"/>
    </source>
</evidence>
<evidence type="ECO:0000313" key="2">
    <source>
        <dbReference type="EMBL" id="SHF09632.1"/>
    </source>
</evidence>
<dbReference type="InterPro" id="IPR025877">
    <property type="entry name" value="MobA-like_NTP_Trfase"/>
</dbReference>
<accession>A0A1M4YVW4</accession>
<organism evidence="2 3">
    <name type="scientific">Arenibacter palladensis</name>
    <dbReference type="NCBI Taxonomy" id="237373"/>
    <lineage>
        <taxon>Bacteria</taxon>
        <taxon>Pseudomonadati</taxon>
        <taxon>Bacteroidota</taxon>
        <taxon>Flavobacteriia</taxon>
        <taxon>Flavobacteriales</taxon>
        <taxon>Flavobacteriaceae</taxon>
        <taxon>Arenibacter</taxon>
    </lineage>
</organism>
<dbReference type="InterPro" id="IPR029044">
    <property type="entry name" value="Nucleotide-diphossugar_trans"/>
</dbReference>
<name>A0A1M4YVW4_9FLAO</name>
<dbReference type="AlphaFoldDB" id="A0A1M4YVW4"/>
<dbReference type="RefSeq" id="WP_084532542.1">
    <property type="nucleotide sequence ID" value="NZ_FQUX01000002.1"/>
</dbReference>
<keyword evidence="3" id="KW-1185">Reference proteome</keyword>
<keyword evidence="2" id="KW-0548">Nucleotidyltransferase</keyword>
<dbReference type="Proteomes" id="UP000184406">
    <property type="component" value="Unassembled WGS sequence"/>
</dbReference>
<reference evidence="3" key="1">
    <citation type="submission" date="2016-11" db="EMBL/GenBank/DDBJ databases">
        <authorList>
            <person name="Varghese N."/>
            <person name="Submissions S."/>
        </authorList>
    </citation>
    <scope>NUCLEOTIDE SEQUENCE [LARGE SCALE GENOMIC DNA]</scope>
    <source>
        <strain evidence="3">DSM 17539</strain>
    </source>
</reference>
<evidence type="ECO:0000259" key="1">
    <source>
        <dbReference type="Pfam" id="PF12804"/>
    </source>
</evidence>
<dbReference type="PANTHER" id="PTHR43777:SF1">
    <property type="entry name" value="MOLYBDENUM COFACTOR CYTIDYLYLTRANSFERASE"/>
    <property type="match status" value="1"/>
</dbReference>
<proteinExistence type="predicted"/>
<dbReference type="CDD" id="cd04182">
    <property type="entry name" value="GT_2_like_f"/>
    <property type="match status" value="1"/>
</dbReference>
<dbReference type="EMBL" id="FQUX01000002">
    <property type="protein sequence ID" value="SHF09632.1"/>
    <property type="molecule type" value="Genomic_DNA"/>
</dbReference>
<feature type="domain" description="MobA-like NTP transferase" evidence="1">
    <location>
        <begin position="10"/>
        <end position="171"/>
    </location>
</feature>
<gene>
    <name evidence="2" type="ORF">SAMN03080594_102586</name>
</gene>
<dbReference type="OrthoDB" id="9779263at2"/>
<dbReference type="GO" id="GO:0016779">
    <property type="term" value="F:nucleotidyltransferase activity"/>
    <property type="evidence" value="ECO:0007669"/>
    <property type="project" value="UniProtKB-KW"/>
</dbReference>
<dbReference type="Pfam" id="PF12804">
    <property type="entry name" value="NTP_transf_3"/>
    <property type="match status" value="1"/>
</dbReference>
<keyword evidence="2" id="KW-0808">Transferase</keyword>
<dbReference type="SUPFAM" id="SSF53448">
    <property type="entry name" value="Nucleotide-diphospho-sugar transferases"/>
    <property type="match status" value="1"/>
</dbReference>
<dbReference type="PANTHER" id="PTHR43777">
    <property type="entry name" value="MOLYBDENUM COFACTOR CYTIDYLYLTRANSFERASE"/>
    <property type="match status" value="1"/>
</dbReference>
<sequence>MPNKLNIAILIMAAGTSSRMKAIKQLLPWGDSTFLGNAINNAKKSKATKVLTVLGAYDQEIKKVTDFLGTESILNPNWKMGLGNSIAYGTKHLLEQDADYNGILVMLADQPLLDMQYLNRLIDNFSNSKHSIVATKYNNRVGVPAIFGKVHFNALLELNSDYGAREIIKTNLNDVMGISADGKELDIDTLEEYERVKKSNQ</sequence>
<dbReference type="Gene3D" id="3.90.550.10">
    <property type="entry name" value="Spore Coat Polysaccharide Biosynthesis Protein SpsA, Chain A"/>
    <property type="match status" value="1"/>
</dbReference>
<protein>
    <submittedName>
        <fullName evidence="2">Molybdenum cofactor cytidylyltransferase</fullName>
    </submittedName>
</protein>